<feature type="region of interest" description="Disordered" evidence="1">
    <location>
        <begin position="33"/>
        <end position="403"/>
    </location>
</feature>
<reference evidence="3" key="1">
    <citation type="journal article" date="2020" name="Stud. Mycol.">
        <title>101 Dothideomycetes genomes: A test case for predicting lifestyles and emergence of pathogens.</title>
        <authorList>
            <person name="Haridas S."/>
            <person name="Albert R."/>
            <person name="Binder M."/>
            <person name="Bloem J."/>
            <person name="LaButti K."/>
            <person name="Salamov A."/>
            <person name="Andreopoulos B."/>
            <person name="Baker S."/>
            <person name="Barry K."/>
            <person name="Bills G."/>
            <person name="Bluhm B."/>
            <person name="Cannon C."/>
            <person name="Castanera R."/>
            <person name="Culley D."/>
            <person name="Daum C."/>
            <person name="Ezra D."/>
            <person name="Gonzalez J."/>
            <person name="Henrissat B."/>
            <person name="Kuo A."/>
            <person name="Liang C."/>
            <person name="Lipzen A."/>
            <person name="Lutzoni F."/>
            <person name="Magnuson J."/>
            <person name="Mondo S."/>
            <person name="Nolan M."/>
            <person name="Ohm R."/>
            <person name="Pangilinan J."/>
            <person name="Park H.-J."/>
            <person name="Ramirez L."/>
            <person name="Alfaro M."/>
            <person name="Sun H."/>
            <person name="Tritt A."/>
            <person name="Yoshinaga Y."/>
            <person name="Zwiers L.-H."/>
            <person name="Turgeon B."/>
            <person name="Goodwin S."/>
            <person name="Spatafora J."/>
            <person name="Crous P."/>
            <person name="Grigoriev I."/>
        </authorList>
    </citation>
    <scope>NUCLEOTIDE SEQUENCE [LARGE SCALE GENOMIC DNA]</scope>
    <source>
        <strain evidence="3">CECT 20119</strain>
    </source>
</reference>
<dbReference type="AlphaFoldDB" id="A0A6A6FYF8"/>
<sequence length="403" mass="46782">MPLHLLGKKSWNVYNADAIARVKRDEALAAAAEAAEDERMQEEDAARRTAILRGEAPPPITTPPPAISPSDPVPHTSSRGTDPYTREERRLRRRHKEEDESSHAIRLARLDAERAQETRSRLAQDSTASSSEKAEPSLTDERGHITLFSAPADEDQTGAKRKRKLEERDEGVRLADAAGYNAPSKPWYISTTSRANSQPALPDAEASGRDAFGRPDPKRKERDAARAAGNDPMAMMARAQTSLKQAEREKEAYEMKRREELARMDKEAAERRRRRKERRQRREEKVEKRSSHSRGDARDVVRDSRRRSEGRERRGSTDSLEGFTLDDEGIREETQKHRRHEHEDRREKNERHDLHDRHDRHDHSHRNDRYDIHESHDRHDHRKEPKRRPRGPDRRSRTLTSYQ</sequence>
<feature type="compositionally biased region" description="Basic and acidic residues" evidence="1">
    <location>
        <begin position="331"/>
        <end position="378"/>
    </location>
</feature>
<feature type="compositionally biased region" description="Basic and acidic residues" evidence="1">
    <location>
        <begin position="280"/>
        <end position="316"/>
    </location>
</feature>
<dbReference type="PANTHER" id="PTHR22093:SF0">
    <property type="entry name" value="LEUKOCYTE RECEPTOR CLUSTER MEMBER 1"/>
    <property type="match status" value="1"/>
</dbReference>
<evidence type="ECO:0008006" key="4">
    <source>
        <dbReference type="Google" id="ProtNLM"/>
    </source>
</evidence>
<keyword evidence="3" id="KW-1185">Reference proteome</keyword>
<dbReference type="InterPro" id="IPR039875">
    <property type="entry name" value="LENG1-like"/>
</dbReference>
<accession>A0A6A6FYF8</accession>
<dbReference type="PANTHER" id="PTHR22093">
    <property type="entry name" value="LEUKOCYTE RECEPTOR CLUSTER LRC MEMBER 1"/>
    <property type="match status" value="1"/>
</dbReference>
<feature type="compositionally biased region" description="Basic and acidic residues" evidence="1">
    <location>
        <begin position="206"/>
        <end position="225"/>
    </location>
</feature>
<feature type="compositionally biased region" description="Basic residues" evidence="1">
    <location>
        <begin position="379"/>
        <end position="389"/>
    </location>
</feature>
<proteinExistence type="predicted"/>
<gene>
    <name evidence="2" type="ORF">BDZ85DRAFT_270324</name>
</gene>
<feature type="compositionally biased region" description="Basic and acidic residues" evidence="1">
    <location>
        <begin position="132"/>
        <end position="144"/>
    </location>
</feature>
<feature type="compositionally biased region" description="Polar residues" evidence="1">
    <location>
        <begin position="189"/>
        <end position="199"/>
    </location>
</feature>
<organism evidence="2 3">
    <name type="scientific">Elsinoe ampelina</name>
    <dbReference type="NCBI Taxonomy" id="302913"/>
    <lineage>
        <taxon>Eukaryota</taxon>
        <taxon>Fungi</taxon>
        <taxon>Dikarya</taxon>
        <taxon>Ascomycota</taxon>
        <taxon>Pezizomycotina</taxon>
        <taxon>Dothideomycetes</taxon>
        <taxon>Dothideomycetidae</taxon>
        <taxon>Myriangiales</taxon>
        <taxon>Elsinoaceae</taxon>
        <taxon>Elsinoe</taxon>
    </lineage>
</organism>
<dbReference type="OrthoDB" id="2159131at2759"/>
<evidence type="ECO:0000313" key="2">
    <source>
        <dbReference type="EMBL" id="KAF2218461.1"/>
    </source>
</evidence>
<feature type="compositionally biased region" description="Basic and acidic residues" evidence="1">
    <location>
        <begin position="164"/>
        <end position="173"/>
    </location>
</feature>
<evidence type="ECO:0000313" key="3">
    <source>
        <dbReference type="Proteomes" id="UP000799538"/>
    </source>
</evidence>
<feature type="compositionally biased region" description="Basic and acidic residues" evidence="1">
    <location>
        <begin position="245"/>
        <end position="270"/>
    </location>
</feature>
<protein>
    <recommendedName>
        <fullName evidence="4">CBF1-interacting co-repressor CIR N-terminal domain-containing protein</fullName>
    </recommendedName>
</protein>
<feature type="compositionally biased region" description="Pro residues" evidence="1">
    <location>
        <begin position="56"/>
        <end position="67"/>
    </location>
</feature>
<evidence type="ECO:0000256" key="1">
    <source>
        <dbReference type="SAM" id="MobiDB-lite"/>
    </source>
</evidence>
<name>A0A6A6FYF8_9PEZI</name>
<dbReference type="Proteomes" id="UP000799538">
    <property type="component" value="Unassembled WGS sequence"/>
</dbReference>
<dbReference type="EMBL" id="ML992544">
    <property type="protein sequence ID" value="KAF2218461.1"/>
    <property type="molecule type" value="Genomic_DNA"/>
</dbReference>
<feature type="compositionally biased region" description="Basic and acidic residues" evidence="1">
    <location>
        <begin position="84"/>
        <end position="122"/>
    </location>
</feature>